<dbReference type="STRING" id="212602.A0A420I4Q1"/>
<dbReference type="AlphaFoldDB" id="A0A420I4Q1"/>
<evidence type="ECO:0000313" key="2">
    <source>
        <dbReference type="EMBL" id="RKF64626.1"/>
    </source>
</evidence>
<dbReference type="OrthoDB" id="3597524at2759"/>
<protein>
    <submittedName>
        <fullName evidence="2">Uncharacterized protein</fullName>
    </submittedName>
</protein>
<gene>
    <name evidence="2" type="ORF">OnM2_017071</name>
</gene>
<reference evidence="2 3" key="1">
    <citation type="journal article" date="2018" name="BMC Genomics">
        <title>Comparative genome analyses reveal sequence features reflecting distinct modes of host-adaptation between dicot and monocot powdery mildew.</title>
        <authorList>
            <person name="Wu Y."/>
            <person name="Ma X."/>
            <person name="Pan Z."/>
            <person name="Kale S.D."/>
            <person name="Song Y."/>
            <person name="King H."/>
            <person name="Zhang Q."/>
            <person name="Presley C."/>
            <person name="Deng X."/>
            <person name="Wei C.I."/>
            <person name="Xiao S."/>
        </authorList>
    </citation>
    <scope>NUCLEOTIDE SEQUENCE [LARGE SCALE GENOMIC DNA]</scope>
    <source>
        <strain evidence="2">UMSG2</strain>
    </source>
</reference>
<keyword evidence="3" id="KW-1185">Reference proteome</keyword>
<feature type="region of interest" description="Disordered" evidence="1">
    <location>
        <begin position="378"/>
        <end position="473"/>
    </location>
</feature>
<dbReference type="EMBL" id="MCFK01001765">
    <property type="protein sequence ID" value="RKF64626.1"/>
    <property type="molecule type" value="Genomic_DNA"/>
</dbReference>
<name>A0A420I4Q1_9PEZI</name>
<evidence type="ECO:0000256" key="1">
    <source>
        <dbReference type="SAM" id="MobiDB-lite"/>
    </source>
</evidence>
<evidence type="ECO:0000313" key="3">
    <source>
        <dbReference type="Proteomes" id="UP000286134"/>
    </source>
</evidence>
<proteinExistence type="predicted"/>
<feature type="compositionally biased region" description="Polar residues" evidence="1">
    <location>
        <begin position="405"/>
        <end position="414"/>
    </location>
</feature>
<organism evidence="2 3">
    <name type="scientific">Erysiphe neolycopersici</name>
    <dbReference type="NCBI Taxonomy" id="212602"/>
    <lineage>
        <taxon>Eukaryota</taxon>
        <taxon>Fungi</taxon>
        <taxon>Dikarya</taxon>
        <taxon>Ascomycota</taxon>
        <taxon>Pezizomycotina</taxon>
        <taxon>Leotiomycetes</taxon>
        <taxon>Erysiphales</taxon>
        <taxon>Erysiphaceae</taxon>
        <taxon>Erysiphe</taxon>
    </lineage>
</organism>
<dbReference type="Proteomes" id="UP000286134">
    <property type="component" value="Unassembled WGS sequence"/>
</dbReference>
<comment type="caution">
    <text evidence="2">The sequence shown here is derived from an EMBL/GenBank/DDBJ whole genome shotgun (WGS) entry which is preliminary data.</text>
</comment>
<sequence>MSEVKPTTSTSIEITHGLKELISERPKFKSLLSDHQYQLIIWVTENFLLEPSITAKQPNYWKNNYSKAIEAAASLAPNIPLLKQKLSCDSQTELLVELNTRAEMASSNDSPLPQASSSSTLSDEQFLKLVEAVRAQIAAPSAPSAADITDDSISQLTFAIQNKMKSSSVKVDSTQASLTSTTNLPEGKTYYHDVFSFTNPIRAKADARESGQWVAASLAAKLDLCLKGEAELWYTNELSAITRAGLPTNLKFWCSELERRFQESPSVTLNVQPRKKPEEFVNRIIVLGRHAGTATTEHTQILTAYHYKDAALRVSLSKPTNSTTLTNFMANITETKEIWFDLYRPVFSSYTNDVPHGRPIPPLNNYKLQGRRYLPNPFATQKKFQEPQVRQNYRRPLNRPLDNYGSRQYLPQQKPSDRWHNHTNNSENLLKAAPNFPVNPVDSNGVSDNNPLQSDSLHQDQYDSKLIDHIPND</sequence>
<accession>A0A420I4Q1</accession>
<feature type="compositionally biased region" description="Basic and acidic residues" evidence="1">
    <location>
        <begin position="457"/>
        <end position="473"/>
    </location>
</feature>
<feature type="compositionally biased region" description="Polar residues" evidence="1">
    <location>
        <begin position="441"/>
        <end position="456"/>
    </location>
</feature>